<sequence length="124" mass="14134">MNQSPVISSFTGTRYDSTSLSFNNGKSCVAFMTNFIEWRRKISTVKAARPPRYTRSTTLLTFENGNINTNLRSIDKFLSFFIRSKPLLSINRACDLLISSPLSVRINRWAAINIKNFSFALFIP</sequence>
<keyword evidence="2" id="KW-1185">Reference proteome</keyword>
<organism evidence="1 2">
    <name type="scientific">Dermatophagoides pteronyssinus</name>
    <name type="common">European house dust mite</name>
    <dbReference type="NCBI Taxonomy" id="6956"/>
    <lineage>
        <taxon>Eukaryota</taxon>
        <taxon>Metazoa</taxon>
        <taxon>Ecdysozoa</taxon>
        <taxon>Arthropoda</taxon>
        <taxon>Chelicerata</taxon>
        <taxon>Arachnida</taxon>
        <taxon>Acari</taxon>
        <taxon>Acariformes</taxon>
        <taxon>Sarcoptiformes</taxon>
        <taxon>Astigmata</taxon>
        <taxon>Psoroptidia</taxon>
        <taxon>Analgoidea</taxon>
        <taxon>Pyroglyphidae</taxon>
        <taxon>Dermatophagoidinae</taxon>
        <taxon>Dermatophagoides</taxon>
    </lineage>
</organism>
<proteinExistence type="predicted"/>
<gene>
    <name evidence="1" type="ORF">DERP_005853</name>
</gene>
<accession>A0ABQ8JAC6</accession>
<evidence type="ECO:0000313" key="2">
    <source>
        <dbReference type="Proteomes" id="UP000887458"/>
    </source>
</evidence>
<reference evidence="1 2" key="1">
    <citation type="journal article" date="2018" name="J. Allergy Clin. Immunol.">
        <title>High-quality assembly of Dermatophagoides pteronyssinus genome and transcriptome reveals a wide range of novel allergens.</title>
        <authorList>
            <person name="Liu X.Y."/>
            <person name="Yang K.Y."/>
            <person name="Wang M.Q."/>
            <person name="Kwok J.S."/>
            <person name="Zeng X."/>
            <person name="Yang Z."/>
            <person name="Xiao X.J."/>
            <person name="Lau C.P."/>
            <person name="Li Y."/>
            <person name="Huang Z.M."/>
            <person name="Ba J.G."/>
            <person name="Yim A.K."/>
            <person name="Ouyang C.Y."/>
            <person name="Ngai S.M."/>
            <person name="Chan T.F."/>
            <person name="Leung E.L."/>
            <person name="Liu L."/>
            <person name="Liu Z.G."/>
            <person name="Tsui S.K."/>
        </authorList>
    </citation>
    <scope>NUCLEOTIDE SEQUENCE [LARGE SCALE GENOMIC DNA]</scope>
    <source>
        <strain evidence="1">Derp</strain>
    </source>
</reference>
<protein>
    <submittedName>
        <fullName evidence="1">Uncharacterized protein</fullName>
    </submittedName>
</protein>
<evidence type="ECO:0000313" key="1">
    <source>
        <dbReference type="EMBL" id="KAH9419343.1"/>
    </source>
</evidence>
<comment type="caution">
    <text evidence="1">The sequence shown here is derived from an EMBL/GenBank/DDBJ whole genome shotgun (WGS) entry which is preliminary data.</text>
</comment>
<dbReference type="Proteomes" id="UP000887458">
    <property type="component" value="Unassembled WGS sequence"/>
</dbReference>
<reference evidence="1 2" key="2">
    <citation type="journal article" date="2022" name="Mol. Biol. Evol.">
        <title>Comparative Genomics Reveals Insights into the Divergent Evolution of Astigmatic Mites and Household Pest Adaptations.</title>
        <authorList>
            <person name="Xiong Q."/>
            <person name="Wan A.T."/>
            <person name="Liu X."/>
            <person name="Fung C.S."/>
            <person name="Xiao X."/>
            <person name="Malainual N."/>
            <person name="Hou J."/>
            <person name="Wang L."/>
            <person name="Wang M."/>
            <person name="Yang K.Y."/>
            <person name="Cui Y."/>
            <person name="Leung E.L."/>
            <person name="Nong W."/>
            <person name="Shin S.K."/>
            <person name="Au S.W."/>
            <person name="Jeong K.Y."/>
            <person name="Chew F.T."/>
            <person name="Hui J.H."/>
            <person name="Leung T.F."/>
            <person name="Tungtrongchitr A."/>
            <person name="Zhong N."/>
            <person name="Liu Z."/>
            <person name="Tsui S.K."/>
        </authorList>
    </citation>
    <scope>NUCLEOTIDE SEQUENCE [LARGE SCALE GENOMIC DNA]</scope>
    <source>
        <strain evidence="1">Derp</strain>
    </source>
</reference>
<dbReference type="EMBL" id="NJHN03000060">
    <property type="protein sequence ID" value="KAH9419343.1"/>
    <property type="molecule type" value="Genomic_DNA"/>
</dbReference>
<name>A0ABQ8JAC6_DERPT</name>